<feature type="compositionally biased region" description="Low complexity" evidence="1">
    <location>
        <begin position="178"/>
        <end position="196"/>
    </location>
</feature>
<feature type="region of interest" description="Disordered" evidence="1">
    <location>
        <begin position="96"/>
        <end position="196"/>
    </location>
</feature>
<proteinExistence type="predicted"/>
<dbReference type="Proteomes" id="UP001610444">
    <property type="component" value="Unassembled WGS sequence"/>
</dbReference>
<keyword evidence="3" id="KW-1185">Reference proteome</keyword>
<comment type="caution">
    <text evidence="2">The sequence shown here is derived from an EMBL/GenBank/DDBJ whole genome shotgun (WGS) entry which is preliminary data.</text>
</comment>
<evidence type="ECO:0000313" key="3">
    <source>
        <dbReference type="Proteomes" id="UP001610444"/>
    </source>
</evidence>
<evidence type="ECO:0000313" key="2">
    <source>
        <dbReference type="EMBL" id="KAL2852339.1"/>
    </source>
</evidence>
<reference evidence="2 3" key="1">
    <citation type="submission" date="2024-07" db="EMBL/GenBank/DDBJ databases">
        <title>Section-level genome sequencing and comparative genomics of Aspergillus sections Usti and Cavernicolus.</title>
        <authorList>
            <consortium name="Lawrence Berkeley National Laboratory"/>
            <person name="Nybo J.L."/>
            <person name="Vesth T.C."/>
            <person name="Theobald S."/>
            <person name="Frisvad J.C."/>
            <person name="Larsen T.O."/>
            <person name="Kjaerboelling I."/>
            <person name="Rothschild-Mancinelli K."/>
            <person name="Lyhne E.K."/>
            <person name="Kogle M.E."/>
            <person name="Barry K."/>
            <person name="Clum A."/>
            <person name="Na H."/>
            <person name="Ledsgaard L."/>
            <person name="Lin J."/>
            <person name="Lipzen A."/>
            <person name="Kuo A."/>
            <person name="Riley R."/>
            <person name="Mondo S."/>
            <person name="LaButti K."/>
            <person name="Haridas S."/>
            <person name="Pangalinan J."/>
            <person name="Salamov A.A."/>
            <person name="Simmons B.A."/>
            <person name="Magnuson J.K."/>
            <person name="Chen J."/>
            <person name="Drula E."/>
            <person name="Henrissat B."/>
            <person name="Wiebenga A."/>
            <person name="Lubbers R.J."/>
            <person name="Gomes A.C."/>
            <person name="Macurrencykelacurrency M.R."/>
            <person name="Stajich J."/>
            <person name="Grigoriev I.V."/>
            <person name="Mortensen U.H."/>
            <person name="De vries R.P."/>
            <person name="Baker S.E."/>
            <person name="Andersen M.R."/>
        </authorList>
    </citation>
    <scope>NUCLEOTIDE SEQUENCE [LARGE SCALE GENOMIC DNA]</scope>
    <source>
        <strain evidence="2 3">CBS 756.74</strain>
    </source>
</reference>
<feature type="compositionally biased region" description="Polar residues" evidence="1">
    <location>
        <begin position="157"/>
        <end position="171"/>
    </location>
</feature>
<feature type="compositionally biased region" description="Polar residues" evidence="1">
    <location>
        <begin position="96"/>
        <end position="113"/>
    </location>
</feature>
<gene>
    <name evidence="2" type="ORF">BJX68DRAFT_64507</name>
</gene>
<name>A0ABR4KJ77_9EURO</name>
<dbReference type="RefSeq" id="XP_070900342.1">
    <property type="nucleotide sequence ID" value="XM_071049541.1"/>
</dbReference>
<sequence>MLANIAAGAAVILGYHLSQTKPKRSGWETLLPTSWVEERKRGIIPSSLSLMDVLWIAPLCVLMYWAAESIATHYGHDLVFRDINRTLRELTEDVQTEATNTENGVSGNSSSPDSPVDKSCEMAKTLRQSGQSEIQHSRQRPGKSAEPNEAKEAASIAGQSIQKNETRPNSSLEKRQSEGQAQARAQEQAGARSQEQVELEVEAEVYYHTIHRPRYNGHRRAQSHFQDHVQHHNVHGDFAHRAHRAHQQHRNNYHQAHFPAPFIAFMPVNPFHGHAHCSPERCPLWCPRCRL</sequence>
<accession>A0ABR4KJ77</accession>
<organism evidence="2 3">
    <name type="scientific">Aspergillus pseudodeflectus</name>
    <dbReference type="NCBI Taxonomy" id="176178"/>
    <lineage>
        <taxon>Eukaryota</taxon>
        <taxon>Fungi</taxon>
        <taxon>Dikarya</taxon>
        <taxon>Ascomycota</taxon>
        <taxon>Pezizomycotina</taxon>
        <taxon>Eurotiomycetes</taxon>
        <taxon>Eurotiomycetidae</taxon>
        <taxon>Eurotiales</taxon>
        <taxon>Aspergillaceae</taxon>
        <taxon>Aspergillus</taxon>
        <taxon>Aspergillus subgen. Nidulantes</taxon>
    </lineage>
</organism>
<evidence type="ECO:0000256" key="1">
    <source>
        <dbReference type="SAM" id="MobiDB-lite"/>
    </source>
</evidence>
<protein>
    <submittedName>
        <fullName evidence="2">Uncharacterized protein</fullName>
    </submittedName>
</protein>
<dbReference type="GeneID" id="98164705"/>
<dbReference type="EMBL" id="JBFXLR010000016">
    <property type="protein sequence ID" value="KAL2852339.1"/>
    <property type="molecule type" value="Genomic_DNA"/>
</dbReference>